<dbReference type="Proteomes" id="UP000886070">
    <property type="component" value="Unassembled WGS sequence"/>
</dbReference>
<accession>A0A7V5M079</accession>
<organism evidence="1">
    <name type="scientific">Aerophobetes bacterium</name>
    <dbReference type="NCBI Taxonomy" id="2030807"/>
    <lineage>
        <taxon>Bacteria</taxon>
        <taxon>Candidatus Aerophobota</taxon>
    </lineage>
</organism>
<proteinExistence type="predicted"/>
<gene>
    <name evidence="1" type="ORF">ENL39_04290</name>
</gene>
<dbReference type="EMBL" id="DRTT01000119">
    <property type="protein sequence ID" value="HHF98687.1"/>
    <property type="molecule type" value="Genomic_DNA"/>
</dbReference>
<protein>
    <submittedName>
        <fullName evidence="1">Uncharacterized protein</fullName>
    </submittedName>
</protein>
<comment type="caution">
    <text evidence="1">The sequence shown here is derived from an EMBL/GenBank/DDBJ whole genome shotgun (WGS) entry which is preliminary data.</text>
</comment>
<reference evidence="1" key="1">
    <citation type="journal article" date="2020" name="mSystems">
        <title>Genome- and Community-Level Interaction Insights into Carbon Utilization and Element Cycling Functions of Hydrothermarchaeota in Hydrothermal Sediment.</title>
        <authorList>
            <person name="Zhou Z."/>
            <person name="Liu Y."/>
            <person name="Xu W."/>
            <person name="Pan J."/>
            <person name="Luo Z.H."/>
            <person name="Li M."/>
        </authorList>
    </citation>
    <scope>NUCLEOTIDE SEQUENCE [LARGE SCALE GENOMIC DNA]</scope>
    <source>
        <strain evidence="1">HyVt-92</strain>
    </source>
</reference>
<name>A0A7V5M079_UNCAE</name>
<evidence type="ECO:0000313" key="1">
    <source>
        <dbReference type="EMBL" id="HHF98687.1"/>
    </source>
</evidence>
<sequence>MTLQYKSSDENLNGVGYGPSDHAYSQIKGVYSHSLAENVTCSFEVASTDDGYGEEESVTTWKAKLSISV</sequence>
<dbReference type="AlphaFoldDB" id="A0A7V5M079"/>